<feature type="domain" description="DUF317" evidence="2">
    <location>
        <begin position="53"/>
        <end position="112"/>
    </location>
</feature>
<evidence type="ECO:0000313" key="3">
    <source>
        <dbReference type="EMBL" id="PAU50333.1"/>
    </source>
</evidence>
<dbReference type="EMBL" id="NSJV01000061">
    <property type="protein sequence ID" value="PAU50333.1"/>
    <property type="molecule type" value="Genomic_DNA"/>
</dbReference>
<feature type="compositionally biased region" description="Pro residues" evidence="1">
    <location>
        <begin position="240"/>
        <end position="255"/>
    </location>
</feature>
<gene>
    <name evidence="3" type="ORF">CK936_03070</name>
</gene>
<dbReference type="AlphaFoldDB" id="A0A2A2DCZ2"/>
<accession>A0A2A2DCZ2</accession>
<dbReference type="Pfam" id="PF03771">
    <property type="entry name" value="SPDY"/>
    <property type="match status" value="2"/>
</dbReference>
<evidence type="ECO:0000256" key="1">
    <source>
        <dbReference type="SAM" id="MobiDB-lite"/>
    </source>
</evidence>
<sequence length="261" mass="28736">MPTDPFVNLAPDHQVKVIPRHLAGPGAADLRTVWPFPKDWSLHQTDAGAALATSPCLRLFTGLVPDPDSPRNGKWTVTANRAPFGPAAWQVTFDATTPVELLHDFHAELLDLYLEGRHSDHDWLFDDDTPPQEAYTLLLARGWSHQVKTDGAQFFRDPESLGVVQHRYAATSTDSPTWRVWGGYPSEPHWRARFSHGTPTSLVAAFTASLISTEPLSRAVKDIPFHTRRHVHIAATTPAQQPPVASPIATPPALPGPSRAR</sequence>
<dbReference type="InterPro" id="IPR005523">
    <property type="entry name" value="DUF317_SPDY"/>
</dbReference>
<dbReference type="RefSeq" id="WP_095578887.1">
    <property type="nucleotide sequence ID" value="NZ_JAJQQS010000010.1"/>
</dbReference>
<feature type="domain" description="DUF317" evidence="2">
    <location>
        <begin position="164"/>
        <end position="215"/>
    </location>
</feature>
<evidence type="ECO:0000313" key="4">
    <source>
        <dbReference type="Proteomes" id="UP000218944"/>
    </source>
</evidence>
<comment type="caution">
    <text evidence="3">The sequence shown here is derived from an EMBL/GenBank/DDBJ whole genome shotgun (WGS) entry which is preliminary data.</text>
</comment>
<feature type="region of interest" description="Disordered" evidence="1">
    <location>
        <begin position="235"/>
        <end position="261"/>
    </location>
</feature>
<protein>
    <recommendedName>
        <fullName evidence="2">DUF317 domain-containing protein</fullName>
    </recommendedName>
</protein>
<name>A0A2A2DCZ2_9ACTN</name>
<reference evidence="3 4" key="1">
    <citation type="submission" date="2017-08" db="EMBL/GenBank/DDBJ databases">
        <title>Genome sequence of Streptomyces albireticuli NRRL B-1670.</title>
        <authorList>
            <person name="Graham D.E."/>
            <person name="Mahan K.M."/>
            <person name="Klingeman D.M."/>
            <person name="Hettich R.L."/>
            <person name="Parry R.J."/>
            <person name="Spain J.C."/>
        </authorList>
    </citation>
    <scope>NUCLEOTIDE SEQUENCE [LARGE SCALE GENOMIC DNA]</scope>
    <source>
        <strain evidence="3 4">NRRL B-1670</strain>
    </source>
</reference>
<proteinExistence type="predicted"/>
<evidence type="ECO:0000259" key="2">
    <source>
        <dbReference type="Pfam" id="PF03771"/>
    </source>
</evidence>
<organism evidence="3 4">
    <name type="scientific">Streptomyces albireticuli</name>
    <dbReference type="NCBI Taxonomy" id="1940"/>
    <lineage>
        <taxon>Bacteria</taxon>
        <taxon>Bacillati</taxon>
        <taxon>Actinomycetota</taxon>
        <taxon>Actinomycetes</taxon>
        <taxon>Kitasatosporales</taxon>
        <taxon>Streptomycetaceae</taxon>
        <taxon>Streptomyces</taxon>
    </lineage>
</organism>
<keyword evidence="4" id="KW-1185">Reference proteome</keyword>
<dbReference type="Proteomes" id="UP000218944">
    <property type="component" value="Unassembled WGS sequence"/>
</dbReference>